<evidence type="ECO:0000256" key="1">
    <source>
        <dbReference type="ARBA" id="ARBA00001946"/>
    </source>
</evidence>
<dbReference type="EC" id="3.6.1.1" evidence="3"/>
<evidence type="ECO:0000256" key="7">
    <source>
        <dbReference type="ARBA" id="ARBA00032535"/>
    </source>
</evidence>
<organism evidence="9 10">
    <name type="scientific">Gnathostoma spinigerum</name>
    <dbReference type="NCBI Taxonomy" id="75299"/>
    <lineage>
        <taxon>Eukaryota</taxon>
        <taxon>Metazoa</taxon>
        <taxon>Ecdysozoa</taxon>
        <taxon>Nematoda</taxon>
        <taxon>Chromadorea</taxon>
        <taxon>Rhabditida</taxon>
        <taxon>Spirurina</taxon>
        <taxon>Gnathostomatomorpha</taxon>
        <taxon>Gnathostomatoidea</taxon>
        <taxon>Gnathostomatidae</taxon>
        <taxon>Gnathostoma</taxon>
    </lineage>
</organism>
<evidence type="ECO:0000313" key="9">
    <source>
        <dbReference type="EMBL" id="MFH4974722.1"/>
    </source>
</evidence>
<evidence type="ECO:0000256" key="5">
    <source>
        <dbReference type="ARBA" id="ARBA00022801"/>
    </source>
</evidence>
<comment type="cofactor">
    <cofactor evidence="1">
        <name>Mg(2+)</name>
        <dbReference type="ChEBI" id="CHEBI:18420"/>
    </cofactor>
</comment>
<dbReference type="Gene3D" id="3.90.80.10">
    <property type="entry name" value="Inorganic pyrophosphatase"/>
    <property type="match status" value="1"/>
</dbReference>
<name>A0ABD6EDZ4_9BILA</name>
<dbReference type="SUPFAM" id="SSF50324">
    <property type="entry name" value="Inorganic pyrophosphatase"/>
    <property type="match status" value="1"/>
</dbReference>
<dbReference type="CDD" id="cd00412">
    <property type="entry name" value="pyrophosphatase"/>
    <property type="match status" value="1"/>
</dbReference>
<keyword evidence="10" id="KW-1185">Reference proteome</keyword>
<dbReference type="PROSITE" id="PS00387">
    <property type="entry name" value="PPASE"/>
    <property type="match status" value="1"/>
</dbReference>
<dbReference type="Pfam" id="PF00719">
    <property type="entry name" value="Pyrophosphatase"/>
    <property type="match status" value="1"/>
</dbReference>
<evidence type="ECO:0000256" key="6">
    <source>
        <dbReference type="ARBA" id="ARBA00022842"/>
    </source>
</evidence>
<gene>
    <name evidence="9" type="ORF">AB6A40_001431</name>
</gene>
<dbReference type="PANTHER" id="PTHR10286">
    <property type="entry name" value="INORGANIC PYROPHOSPHATASE"/>
    <property type="match status" value="1"/>
</dbReference>
<dbReference type="AlphaFoldDB" id="A0ABD6EDZ4"/>
<reference evidence="9 10" key="1">
    <citation type="submission" date="2024-08" db="EMBL/GenBank/DDBJ databases">
        <title>Gnathostoma spinigerum genome.</title>
        <authorList>
            <person name="Gonzalez-Bertolin B."/>
            <person name="Monzon S."/>
            <person name="Zaballos A."/>
            <person name="Jimenez P."/>
            <person name="Dekumyoy P."/>
            <person name="Varona S."/>
            <person name="Cuesta I."/>
            <person name="Sumanam S."/>
            <person name="Adisakwattana P."/>
            <person name="Gasser R.B."/>
            <person name="Hernandez-Gonzalez A."/>
            <person name="Young N.D."/>
            <person name="Perteguer M.J."/>
        </authorList>
    </citation>
    <scope>NUCLEOTIDE SEQUENCE [LARGE SCALE GENOMIC DNA]</scope>
    <source>
        <strain evidence="9">AL3</strain>
        <tissue evidence="9">Liver</tissue>
    </source>
</reference>
<evidence type="ECO:0000256" key="3">
    <source>
        <dbReference type="ARBA" id="ARBA00012146"/>
    </source>
</evidence>
<dbReference type="FunFam" id="3.90.80.10:FF:000009">
    <property type="entry name" value="Inorganic pyrophosphatase"/>
    <property type="match status" value="1"/>
</dbReference>
<comment type="caution">
    <text evidence="9">The sequence shown here is derived from an EMBL/GenBank/DDBJ whole genome shotgun (WGS) entry which is preliminary data.</text>
</comment>
<dbReference type="Proteomes" id="UP001608902">
    <property type="component" value="Unassembled WGS sequence"/>
</dbReference>
<comment type="similarity">
    <text evidence="2">Belongs to the PPase family.</text>
</comment>
<keyword evidence="5" id="KW-0378">Hydrolase</keyword>
<dbReference type="GO" id="GO:0046872">
    <property type="term" value="F:metal ion binding"/>
    <property type="evidence" value="ECO:0007669"/>
    <property type="project" value="UniProtKB-KW"/>
</dbReference>
<keyword evidence="6" id="KW-0460">Magnesium</keyword>
<keyword evidence="4" id="KW-0479">Metal-binding</keyword>
<accession>A0ABD6EDZ4</accession>
<comment type="catalytic activity">
    <reaction evidence="8">
        <text>diphosphate + H2O = 2 phosphate + H(+)</text>
        <dbReference type="Rhea" id="RHEA:24576"/>
        <dbReference type="ChEBI" id="CHEBI:15377"/>
        <dbReference type="ChEBI" id="CHEBI:15378"/>
        <dbReference type="ChEBI" id="CHEBI:33019"/>
        <dbReference type="ChEBI" id="CHEBI:43474"/>
        <dbReference type="EC" id="3.6.1.1"/>
    </reaction>
</comment>
<protein>
    <recommendedName>
        <fullName evidence="3">inorganic diphosphatase</fullName>
        <ecNumber evidence="3">3.6.1.1</ecNumber>
    </recommendedName>
    <alternativeName>
        <fullName evidence="7">Pyrophosphate phospho-hydrolase</fullName>
    </alternativeName>
</protein>
<dbReference type="GO" id="GO:0004427">
    <property type="term" value="F:inorganic diphosphate phosphatase activity"/>
    <property type="evidence" value="ECO:0007669"/>
    <property type="project" value="UniProtKB-EC"/>
</dbReference>
<proteinExistence type="inferred from homology"/>
<evidence type="ECO:0000256" key="2">
    <source>
        <dbReference type="ARBA" id="ARBA00006220"/>
    </source>
</evidence>
<dbReference type="EMBL" id="JBGFUD010000531">
    <property type="protein sequence ID" value="MFH4974722.1"/>
    <property type="molecule type" value="Genomic_DNA"/>
</dbReference>
<evidence type="ECO:0000256" key="4">
    <source>
        <dbReference type="ARBA" id="ARBA00022723"/>
    </source>
</evidence>
<sequence>MNVQPKYSTVERGCLYSTDYRIYFKENGRLISPWHDVPLFTDKNKETYNMIVEIPRWTNAKMEIATKEPLSPIRQDVKHGLPRFVENIFPFNGYIWNYGAMPQTWESPNHVDENTHAKGDNDPIDVIEIGSKIHAIGDVVQVKVLGILALIDEGETDWKVMTIDLSDPITDSLESLEDVEKYRPGLIKATLSWFRKYKIPAGKPPNKFGFDGNFKNAEYAKKIIHETHKFWRELIMGREKSELNTETHVPNAAVPASESRWKQIVDSTPKLGKPGIIPKSNEIWHFIPD</sequence>
<evidence type="ECO:0000313" key="10">
    <source>
        <dbReference type="Proteomes" id="UP001608902"/>
    </source>
</evidence>
<dbReference type="InterPro" id="IPR036649">
    <property type="entry name" value="Pyrophosphatase_sf"/>
</dbReference>
<evidence type="ECO:0000256" key="8">
    <source>
        <dbReference type="ARBA" id="ARBA00047820"/>
    </source>
</evidence>
<dbReference type="InterPro" id="IPR008162">
    <property type="entry name" value="Pyrophosphatase"/>
</dbReference>